<name>A0ABY9Q670_9FIRM</name>
<reference evidence="1 2" key="1">
    <citation type="submission" date="2022-07" db="EMBL/GenBank/DDBJ databases">
        <title>Genome sequence of Terrisporobacter mayombei DSM6539.</title>
        <authorList>
            <person name="Boeer T."/>
            <person name="Bengelsdorf F.R."/>
            <person name="Daniel R."/>
            <person name="Poehlein A."/>
        </authorList>
    </citation>
    <scope>NUCLEOTIDE SEQUENCE [LARGE SCALE GENOMIC DNA]</scope>
    <source>
        <strain evidence="1 2">DSM 6539</strain>
    </source>
</reference>
<organism evidence="1 2">
    <name type="scientific">Terrisporobacter mayombei</name>
    <dbReference type="NCBI Taxonomy" id="1541"/>
    <lineage>
        <taxon>Bacteria</taxon>
        <taxon>Bacillati</taxon>
        <taxon>Bacillota</taxon>
        <taxon>Clostridia</taxon>
        <taxon>Peptostreptococcales</taxon>
        <taxon>Peptostreptococcaceae</taxon>
        <taxon>Terrisporobacter</taxon>
    </lineage>
</organism>
<dbReference type="EMBL" id="CP101637">
    <property type="protein sequence ID" value="WMT82849.1"/>
    <property type="molecule type" value="Genomic_DNA"/>
</dbReference>
<proteinExistence type="predicted"/>
<evidence type="ECO:0008006" key="3">
    <source>
        <dbReference type="Google" id="ProtNLM"/>
    </source>
</evidence>
<evidence type="ECO:0000313" key="2">
    <source>
        <dbReference type="Proteomes" id="UP001235030"/>
    </source>
</evidence>
<sequence>MRGMVNEKNYNYGAINNKDTNYIKDDPIKLKLEKGELIKVEIEMKSNEKLQSPIVVTLRDLSNKEYIYSKSVDNTNENIFTTERVAKDGEYEISVNMSDIKKYKFKVIAIKE</sequence>
<keyword evidence="2" id="KW-1185">Reference proteome</keyword>
<evidence type="ECO:0000313" key="1">
    <source>
        <dbReference type="EMBL" id="WMT82849.1"/>
    </source>
</evidence>
<dbReference type="Proteomes" id="UP001235030">
    <property type="component" value="Chromosome"/>
</dbReference>
<protein>
    <recommendedName>
        <fullName evidence="3">YtkA-like domain-containing protein</fullName>
    </recommendedName>
</protein>
<gene>
    <name evidence="1" type="ORF">TEMA_33430</name>
</gene>
<accession>A0ABY9Q670</accession>